<keyword evidence="1" id="KW-0812">Transmembrane</keyword>
<name>A0ABT8R1D6_9BACT</name>
<keyword evidence="3" id="KW-1185">Reference proteome</keyword>
<sequence length="93" mass="10673">MSHAFWKYYMDVTRYNIAISVILALITLNPLNGIVCLATGGMVIGLYCYKQFQQSQYYFYYNIGITKRKLITFTWLINIALSLVAALVFLTLA</sequence>
<dbReference type="EMBL" id="JAUKPO010000002">
    <property type="protein sequence ID" value="MDO1445908.1"/>
    <property type="molecule type" value="Genomic_DNA"/>
</dbReference>
<protein>
    <submittedName>
        <fullName evidence="2">Uncharacterized protein</fullName>
    </submittedName>
</protein>
<dbReference type="RefSeq" id="WP_302036706.1">
    <property type="nucleotide sequence ID" value="NZ_JAUKPO010000002.1"/>
</dbReference>
<proteinExistence type="predicted"/>
<keyword evidence="1" id="KW-1133">Transmembrane helix</keyword>
<feature type="transmembrane region" description="Helical" evidence="1">
    <location>
        <begin position="17"/>
        <end position="49"/>
    </location>
</feature>
<reference evidence="2" key="1">
    <citation type="submission" date="2023-07" db="EMBL/GenBank/DDBJ databases">
        <title>The genome sequence of Rhodocytophaga aerolata KACC 12507.</title>
        <authorList>
            <person name="Zhang X."/>
        </authorList>
    </citation>
    <scope>NUCLEOTIDE SEQUENCE</scope>
    <source>
        <strain evidence="2">KACC 12507</strain>
    </source>
</reference>
<evidence type="ECO:0000313" key="2">
    <source>
        <dbReference type="EMBL" id="MDO1445908.1"/>
    </source>
</evidence>
<accession>A0ABT8R1D6</accession>
<dbReference type="Proteomes" id="UP001168528">
    <property type="component" value="Unassembled WGS sequence"/>
</dbReference>
<feature type="transmembrane region" description="Helical" evidence="1">
    <location>
        <begin position="70"/>
        <end position="92"/>
    </location>
</feature>
<evidence type="ECO:0000313" key="3">
    <source>
        <dbReference type="Proteomes" id="UP001168528"/>
    </source>
</evidence>
<evidence type="ECO:0000256" key="1">
    <source>
        <dbReference type="SAM" id="Phobius"/>
    </source>
</evidence>
<organism evidence="2 3">
    <name type="scientific">Rhodocytophaga aerolata</name>
    <dbReference type="NCBI Taxonomy" id="455078"/>
    <lineage>
        <taxon>Bacteria</taxon>
        <taxon>Pseudomonadati</taxon>
        <taxon>Bacteroidota</taxon>
        <taxon>Cytophagia</taxon>
        <taxon>Cytophagales</taxon>
        <taxon>Rhodocytophagaceae</taxon>
        <taxon>Rhodocytophaga</taxon>
    </lineage>
</organism>
<keyword evidence="1" id="KW-0472">Membrane</keyword>
<gene>
    <name evidence="2" type="ORF">Q0590_06575</name>
</gene>
<comment type="caution">
    <text evidence="2">The sequence shown here is derived from an EMBL/GenBank/DDBJ whole genome shotgun (WGS) entry which is preliminary data.</text>
</comment>